<reference evidence="2" key="1">
    <citation type="submission" date="2019-07" db="EMBL/GenBank/DDBJ databases">
        <title>Chitinimonas sp. nov., isolated from Ny-Alesund, arctica soil.</title>
        <authorList>
            <person name="Xu Q."/>
            <person name="Peng F."/>
        </authorList>
    </citation>
    <scope>NUCLEOTIDE SEQUENCE [LARGE SCALE GENOMIC DNA]</scope>
    <source>
        <strain evidence="2">R3-44</strain>
    </source>
</reference>
<name>A0A516SG35_9NEIS</name>
<evidence type="ECO:0000313" key="2">
    <source>
        <dbReference type="Proteomes" id="UP000317550"/>
    </source>
</evidence>
<protein>
    <submittedName>
        <fullName evidence="1">Uncharacterized protein</fullName>
    </submittedName>
</protein>
<dbReference type="AlphaFoldDB" id="A0A516SG35"/>
<proteinExistence type="predicted"/>
<evidence type="ECO:0000313" key="1">
    <source>
        <dbReference type="EMBL" id="QDQ27127.1"/>
    </source>
</evidence>
<gene>
    <name evidence="1" type="ORF">FNU76_12565</name>
</gene>
<sequence>MKYLLSNANIGGALLALALLVAYLLGLLALPGWMLGLVTLAAYAAGALGGYALSPGELTGLPAQLSSDEALIWLRENRLAKLPPDAQKPLQTILDKAAELLPRIKALEQAGDVDPASRVQLKQTLLRHLPQTIETYLRLPPVYARVATTANGKTPHQLLLEQLHLLADGMDGLQAEVFSGDLNQLLAHSQLLEQKFGKDRLMG</sequence>
<keyword evidence="2" id="KW-1185">Reference proteome</keyword>
<accession>A0A516SG35</accession>
<dbReference type="KEGG" id="cari:FNU76_12565"/>
<dbReference type="Proteomes" id="UP000317550">
    <property type="component" value="Chromosome"/>
</dbReference>
<organism evidence="1 2">
    <name type="scientific">Chitinimonas arctica</name>
    <dbReference type="NCBI Taxonomy" id="2594795"/>
    <lineage>
        <taxon>Bacteria</taxon>
        <taxon>Pseudomonadati</taxon>
        <taxon>Pseudomonadota</taxon>
        <taxon>Betaproteobacteria</taxon>
        <taxon>Neisseriales</taxon>
        <taxon>Chitinibacteraceae</taxon>
        <taxon>Chitinimonas</taxon>
    </lineage>
</organism>
<dbReference type="OrthoDB" id="67304at2"/>
<dbReference type="RefSeq" id="WP_144278520.1">
    <property type="nucleotide sequence ID" value="NZ_CP041730.1"/>
</dbReference>
<dbReference type="EMBL" id="CP041730">
    <property type="protein sequence ID" value="QDQ27127.1"/>
    <property type="molecule type" value="Genomic_DNA"/>
</dbReference>